<dbReference type="InterPro" id="IPR036291">
    <property type="entry name" value="NAD(P)-bd_dom_sf"/>
</dbReference>
<proteinExistence type="inferred from homology"/>
<feature type="domain" description="NAD-dependent epimerase/dehydratase" evidence="2">
    <location>
        <begin position="3"/>
        <end position="212"/>
    </location>
</feature>
<evidence type="ECO:0000313" key="3">
    <source>
        <dbReference type="EMBL" id="GIJ02374.1"/>
    </source>
</evidence>
<gene>
    <name evidence="3" type="ORF">Sya03_17260</name>
</gene>
<dbReference type="SUPFAM" id="SSF51735">
    <property type="entry name" value="NAD(P)-binding Rossmann-fold domains"/>
    <property type="match status" value="1"/>
</dbReference>
<reference evidence="3" key="1">
    <citation type="submission" date="2021-01" db="EMBL/GenBank/DDBJ databases">
        <title>Whole genome shotgun sequence of Spirilliplanes yamanashiensis NBRC 15828.</title>
        <authorList>
            <person name="Komaki H."/>
            <person name="Tamura T."/>
        </authorList>
    </citation>
    <scope>NUCLEOTIDE SEQUENCE</scope>
    <source>
        <strain evidence="3">NBRC 15828</strain>
    </source>
</reference>
<name>A0A8J3Y6F0_9ACTN</name>
<dbReference type="CDD" id="cd08946">
    <property type="entry name" value="SDR_e"/>
    <property type="match status" value="1"/>
</dbReference>
<dbReference type="PANTHER" id="PTHR43000">
    <property type="entry name" value="DTDP-D-GLUCOSE 4,6-DEHYDRATASE-RELATED"/>
    <property type="match status" value="1"/>
</dbReference>
<evidence type="ECO:0000259" key="2">
    <source>
        <dbReference type="Pfam" id="PF01370"/>
    </source>
</evidence>
<dbReference type="Gene3D" id="3.40.50.720">
    <property type="entry name" value="NAD(P)-binding Rossmann-like Domain"/>
    <property type="match status" value="1"/>
</dbReference>
<comment type="similarity">
    <text evidence="1">Belongs to the NAD(P)-dependent epimerase/dehydratase family.</text>
</comment>
<keyword evidence="4" id="KW-1185">Reference proteome</keyword>
<accession>A0A8J3Y6F0</accession>
<organism evidence="3 4">
    <name type="scientific">Spirilliplanes yamanashiensis</name>
    <dbReference type="NCBI Taxonomy" id="42233"/>
    <lineage>
        <taxon>Bacteria</taxon>
        <taxon>Bacillati</taxon>
        <taxon>Actinomycetota</taxon>
        <taxon>Actinomycetes</taxon>
        <taxon>Micromonosporales</taxon>
        <taxon>Micromonosporaceae</taxon>
        <taxon>Spirilliplanes</taxon>
    </lineage>
</organism>
<dbReference type="Pfam" id="PF01370">
    <property type="entry name" value="Epimerase"/>
    <property type="match status" value="1"/>
</dbReference>
<evidence type="ECO:0000313" key="4">
    <source>
        <dbReference type="Proteomes" id="UP000652013"/>
    </source>
</evidence>
<evidence type="ECO:0000256" key="1">
    <source>
        <dbReference type="ARBA" id="ARBA00007637"/>
    </source>
</evidence>
<sequence length="286" mass="28205">MLFGGAGFLGRHVAAALTGHDVVAPARSAVDLTAGPEAIAGLLRGADAIVNCAGVTTGPAAGLAAGNVVAVAHLLTAWERAEPGARLVHLGSAAEYGAAAPGRPVAETDEPEPVSAYGHSKLAGTALVAAAHRRGLPATVLRVFNPLGPGTPAALLPGRLVAGLRAAADGGPPATTGPLDGHRDFVDARDVAAAVRTAATARAPLPALLNVGSGRATALRDLAGLAAALAEQPPPAELGGGSARSAAVTWQQADLARVTAALGWRPRVPLAQSLRDMGLGVRAAVP</sequence>
<dbReference type="EMBL" id="BOOY01000009">
    <property type="protein sequence ID" value="GIJ02374.1"/>
    <property type="molecule type" value="Genomic_DNA"/>
</dbReference>
<protein>
    <recommendedName>
        <fullName evidence="2">NAD-dependent epimerase/dehydratase domain-containing protein</fullName>
    </recommendedName>
</protein>
<comment type="caution">
    <text evidence="3">The sequence shown here is derived from an EMBL/GenBank/DDBJ whole genome shotgun (WGS) entry which is preliminary data.</text>
</comment>
<dbReference type="AlphaFoldDB" id="A0A8J3Y6F0"/>
<dbReference type="InterPro" id="IPR001509">
    <property type="entry name" value="Epimerase_deHydtase"/>
</dbReference>
<dbReference type="Proteomes" id="UP000652013">
    <property type="component" value="Unassembled WGS sequence"/>
</dbReference>